<keyword evidence="1" id="KW-0378">Hydrolase</keyword>
<dbReference type="Gene3D" id="3.10.129.10">
    <property type="entry name" value="Hotdog Thioesterase"/>
    <property type="match status" value="2"/>
</dbReference>
<dbReference type="CDD" id="cd00586">
    <property type="entry name" value="4HBT"/>
    <property type="match status" value="2"/>
</dbReference>
<proteinExistence type="predicted"/>
<keyword evidence="2" id="KW-1185">Reference proteome</keyword>
<dbReference type="Pfam" id="PF13279">
    <property type="entry name" value="4HBT_2"/>
    <property type="match status" value="2"/>
</dbReference>
<dbReference type="Proteomes" id="UP001257739">
    <property type="component" value="Unassembled WGS sequence"/>
</dbReference>
<dbReference type="EC" id="3.1.2.-" evidence="1"/>
<accession>A0ABU1UMS6</accession>
<gene>
    <name evidence="1" type="ORF">J2X11_001323</name>
</gene>
<evidence type="ECO:0000313" key="1">
    <source>
        <dbReference type="EMBL" id="MDR7086484.1"/>
    </source>
</evidence>
<reference evidence="1 2" key="1">
    <citation type="submission" date="2023-07" db="EMBL/GenBank/DDBJ databases">
        <title>Sorghum-associated microbial communities from plants grown in Nebraska, USA.</title>
        <authorList>
            <person name="Schachtman D."/>
        </authorList>
    </citation>
    <scope>NUCLEOTIDE SEQUENCE [LARGE SCALE GENOMIC DNA]</scope>
    <source>
        <strain evidence="1 2">BE248</strain>
    </source>
</reference>
<evidence type="ECO:0000313" key="2">
    <source>
        <dbReference type="Proteomes" id="UP001257739"/>
    </source>
</evidence>
<comment type="caution">
    <text evidence="1">The sequence shown here is derived from an EMBL/GenBank/DDBJ whole genome shotgun (WGS) entry which is preliminary data.</text>
</comment>
<name>A0ABU1UMS6_9ACTN</name>
<sequence length="248" mass="26996">MPSKEEIVHELPMRWADLDSLNHVNNVVYVDYASEVRDLLVEDGLIEAGLGVSHMSVRYSRPMLLSRHPVVVTSVIDGDKLTQQICSDRDGTRTVYSTLVTTLGTPSTASRSAVTSDPLPSRIRRSDIDSTGAVSLIKTFELFQEGRVLFISNHLAGLKSGQFVVGTVSVDFHSPITWRLEPYESRSWLSRVGAGSVTIESELSDGDVLLARGTTFLVGFDLAAQKSRAFSPEERAVFDGLKASGGPA</sequence>
<protein>
    <submittedName>
        <fullName evidence="1">Acyl-CoA thioester hydrolase</fullName>
        <ecNumber evidence="1">3.1.2.-</ecNumber>
    </submittedName>
</protein>
<organism evidence="1 2">
    <name type="scientific">Aeromicrobium panaciterrae</name>
    <dbReference type="NCBI Taxonomy" id="363861"/>
    <lineage>
        <taxon>Bacteria</taxon>
        <taxon>Bacillati</taxon>
        <taxon>Actinomycetota</taxon>
        <taxon>Actinomycetes</taxon>
        <taxon>Propionibacteriales</taxon>
        <taxon>Nocardioidaceae</taxon>
        <taxon>Aeromicrobium</taxon>
    </lineage>
</organism>
<dbReference type="GO" id="GO:0016787">
    <property type="term" value="F:hydrolase activity"/>
    <property type="evidence" value="ECO:0007669"/>
    <property type="project" value="UniProtKB-KW"/>
</dbReference>
<dbReference type="EMBL" id="JAVDWH010000001">
    <property type="protein sequence ID" value="MDR7086484.1"/>
    <property type="molecule type" value="Genomic_DNA"/>
</dbReference>
<dbReference type="InterPro" id="IPR029069">
    <property type="entry name" value="HotDog_dom_sf"/>
</dbReference>
<dbReference type="SUPFAM" id="SSF54637">
    <property type="entry name" value="Thioesterase/thiol ester dehydrase-isomerase"/>
    <property type="match status" value="2"/>
</dbReference>
<dbReference type="RefSeq" id="WP_309968406.1">
    <property type="nucleotide sequence ID" value="NZ_JAVDWH010000001.1"/>
</dbReference>